<evidence type="ECO:0000313" key="1">
    <source>
        <dbReference type="EMBL" id="KAF5932768.1"/>
    </source>
</evidence>
<name>A0A7J7FYV8_CAMSI</name>
<proteinExistence type="predicted"/>
<organism evidence="1 2">
    <name type="scientific">Camellia sinensis</name>
    <name type="common">Tea plant</name>
    <name type="synonym">Thea sinensis</name>
    <dbReference type="NCBI Taxonomy" id="4442"/>
    <lineage>
        <taxon>Eukaryota</taxon>
        <taxon>Viridiplantae</taxon>
        <taxon>Streptophyta</taxon>
        <taxon>Embryophyta</taxon>
        <taxon>Tracheophyta</taxon>
        <taxon>Spermatophyta</taxon>
        <taxon>Magnoliopsida</taxon>
        <taxon>eudicotyledons</taxon>
        <taxon>Gunneridae</taxon>
        <taxon>Pentapetalae</taxon>
        <taxon>asterids</taxon>
        <taxon>Ericales</taxon>
        <taxon>Theaceae</taxon>
        <taxon>Camellia</taxon>
    </lineage>
</organism>
<protein>
    <submittedName>
        <fullName evidence="1">Uncharacterized protein</fullName>
    </submittedName>
</protein>
<dbReference type="EMBL" id="JACBKZ010000014">
    <property type="protein sequence ID" value="KAF5932768.1"/>
    <property type="molecule type" value="Genomic_DNA"/>
</dbReference>
<dbReference type="Proteomes" id="UP000593564">
    <property type="component" value="Unassembled WGS sequence"/>
</dbReference>
<reference evidence="1 2" key="2">
    <citation type="submission" date="2020-07" db="EMBL/GenBank/DDBJ databases">
        <title>Genome assembly of wild tea tree DASZ reveals pedigree and selection history of tea varieties.</title>
        <authorList>
            <person name="Zhang W."/>
        </authorList>
    </citation>
    <scope>NUCLEOTIDE SEQUENCE [LARGE SCALE GENOMIC DNA]</scope>
    <source>
        <strain evidence="2">cv. G240</strain>
        <tissue evidence="1">Leaf</tissue>
    </source>
</reference>
<dbReference type="AlphaFoldDB" id="A0A7J7FYV8"/>
<reference evidence="2" key="1">
    <citation type="journal article" date="2020" name="Nat. Commun.">
        <title>Genome assembly of wild tea tree DASZ reveals pedigree and selection history of tea varieties.</title>
        <authorList>
            <person name="Zhang W."/>
            <person name="Zhang Y."/>
            <person name="Qiu H."/>
            <person name="Guo Y."/>
            <person name="Wan H."/>
            <person name="Zhang X."/>
            <person name="Scossa F."/>
            <person name="Alseekh S."/>
            <person name="Zhang Q."/>
            <person name="Wang P."/>
            <person name="Xu L."/>
            <person name="Schmidt M.H."/>
            <person name="Jia X."/>
            <person name="Li D."/>
            <person name="Zhu A."/>
            <person name="Guo F."/>
            <person name="Chen W."/>
            <person name="Ni D."/>
            <person name="Usadel B."/>
            <person name="Fernie A.R."/>
            <person name="Wen W."/>
        </authorList>
    </citation>
    <scope>NUCLEOTIDE SEQUENCE [LARGE SCALE GENOMIC DNA]</scope>
    <source>
        <strain evidence="2">cv. G240</strain>
    </source>
</reference>
<accession>A0A7J7FYV8</accession>
<comment type="caution">
    <text evidence="1">The sequence shown here is derived from an EMBL/GenBank/DDBJ whole genome shotgun (WGS) entry which is preliminary data.</text>
</comment>
<keyword evidence="2" id="KW-1185">Reference proteome</keyword>
<evidence type="ECO:0000313" key="2">
    <source>
        <dbReference type="Proteomes" id="UP000593564"/>
    </source>
</evidence>
<sequence>MSFLTLSINESDLHEVPVMQANERVPVTQAHAMPVNEGSSGIGNRNDFDAINHTMALSTQAMTAVSNMARRLQARVQENQQWRDEVCLLKQQVVNMCKEKKELKRKNAQLENAVQYYATVIMPRLTEIENRERHVTEAHEKLLREVKKKKSVKPSEKLPVIE</sequence>
<gene>
    <name evidence="1" type="ORF">HYC85_028939</name>
</gene>